<dbReference type="InterPro" id="IPR002692">
    <property type="entry name" value="S45"/>
</dbReference>
<keyword evidence="2" id="KW-0378">Hydrolase</keyword>
<comment type="caution">
    <text evidence="5">The sequence shown here is derived from an EMBL/GenBank/DDBJ whole genome shotgun (WGS) entry which is preliminary data.</text>
</comment>
<name>A0A840IHQ5_9ACTN</name>
<dbReference type="GO" id="GO:0017000">
    <property type="term" value="P:antibiotic biosynthetic process"/>
    <property type="evidence" value="ECO:0007669"/>
    <property type="project" value="InterPro"/>
</dbReference>
<accession>A0A840IHQ5</accession>
<comment type="similarity">
    <text evidence="1">Belongs to the peptidase S45 family.</text>
</comment>
<dbReference type="AlphaFoldDB" id="A0A840IHQ5"/>
<organism evidence="5 6">
    <name type="scientific">Conexibacter arvalis</name>
    <dbReference type="NCBI Taxonomy" id="912552"/>
    <lineage>
        <taxon>Bacteria</taxon>
        <taxon>Bacillati</taxon>
        <taxon>Actinomycetota</taxon>
        <taxon>Thermoleophilia</taxon>
        <taxon>Solirubrobacterales</taxon>
        <taxon>Conexibacteraceae</taxon>
        <taxon>Conexibacter</taxon>
    </lineage>
</organism>
<dbReference type="GO" id="GO:0016811">
    <property type="term" value="F:hydrolase activity, acting on carbon-nitrogen (but not peptide) bonds, in linear amides"/>
    <property type="evidence" value="ECO:0007669"/>
    <property type="project" value="InterPro"/>
</dbReference>
<dbReference type="Pfam" id="PF01804">
    <property type="entry name" value="Penicil_amidase"/>
    <property type="match status" value="1"/>
</dbReference>
<evidence type="ECO:0000256" key="1">
    <source>
        <dbReference type="ARBA" id="ARBA00006586"/>
    </source>
</evidence>
<dbReference type="Proteomes" id="UP000585272">
    <property type="component" value="Unassembled WGS sequence"/>
</dbReference>
<dbReference type="PANTHER" id="PTHR34218">
    <property type="entry name" value="PEPTIDASE S45 PENICILLIN AMIDASE"/>
    <property type="match status" value="1"/>
</dbReference>
<dbReference type="InterPro" id="IPR043147">
    <property type="entry name" value="Penicillin_amidase_A-knob"/>
</dbReference>
<dbReference type="Gene3D" id="3.60.20.10">
    <property type="entry name" value="Glutamine Phosphoribosylpyrophosphate, subunit 1, domain 1"/>
    <property type="match status" value="1"/>
</dbReference>
<evidence type="ECO:0000313" key="6">
    <source>
        <dbReference type="Proteomes" id="UP000585272"/>
    </source>
</evidence>
<dbReference type="Gene3D" id="1.10.439.10">
    <property type="entry name" value="Penicillin Amidohydrolase, domain 1"/>
    <property type="match status" value="1"/>
</dbReference>
<feature type="signal peptide" evidence="4">
    <location>
        <begin position="1"/>
        <end position="25"/>
    </location>
</feature>
<evidence type="ECO:0000256" key="4">
    <source>
        <dbReference type="SAM" id="SignalP"/>
    </source>
</evidence>
<evidence type="ECO:0000313" key="5">
    <source>
        <dbReference type="EMBL" id="MBB4663845.1"/>
    </source>
</evidence>
<protein>
    <submittedName>
        <fullName evidence="5">Acyl-homoserine lactone acylase PvdQ</fullName>
    </submittedName>
</protein>
<dbReference type="Gene3D" id="1.10.1400.10">
    <property type="match status" value="1"/>
</dbReference>
<gene>
    <name evidence="5" type="ORF">BDZ31_003446</name>
</gene>
<dbReference type="PANTHER" id="PTHR34218:SF4">
    <property type="entry name" value="ACYL-HOMOSERINE LACTONE ACYLASE QUIP"/>
    <property type="match status" value="1"/>
</dbReference>
<proteinExistence type="inferred from homology"/>
<feature type="chain" id="PRO_5032725050" evidence="4">
    <location>
        <begin position="26"/>
        <end position="820"/>
    </location>
</feature>
<keyword evidence="4" id="KW-0732">Signal</keyword>
<dbReference type="SUPFAM" id="SSF56235">
    <property type="entry name" value="N-terminal nucleophile aminohydrolases (Ntn hydrolases)"/>
    <property type="match status" value="1"/>
</dbReference>
<keyword evidence="3" id="KW-0865">Zymogen</keyword>
<sequence>MRCRRPVARAAAICAAALLALSANAAAKDYAGTALNIIPSGQWGSAGAPPAASEQAEMYDGLTPLFDQVGAADLRRFFKPQTFGTRGQCPCTVERVPRRGVRIVRDRYNVPHITGRNRLDLDWAAGWVLATDRALLMSLGRYPARFAALDAPGVDAFSLVTSLSSVQVTAQADRIIEREQTRALRARGREGRALLRDIDEYVKGINARLRHDGSTQAPWRRVDVYAINALAGQIFGQGGGDETRRSMLLDGLTRKLGAAAGRRVFDDLSQRVDDDTSVTIGKRFPYGAVPKRAPGSAVVDNGSMSPTALAATANATVAHRDMSNFLIVSGRRSTNGHPLFVAGPQIGYFYPGLTLEMDLRAPGIQARGAAMPGGAGNLLIGRGPDFAWSLTSAGSDTNDQFVETLCGGSDAKYLYRGRCRRMGFVDAGTIVGRGAVKYRTTVHGPVLGYATVKGRRVAISFQRSSRGKDILWQLAFKRFTDGRVTGVRSFFAAAATSPFTFNVGYADDRDIAMYSTGLLPIRDRRTDPRLPTIGTGRYEWKGWLPARAHPQVVNPRSGQLVNWNNKPAAGFPSADDNWSQGSTQRNQMLEAGLKQRSKHDLASVTAAMNAAATQDLRVQGTLLDGIGAVLAGSPAPSARSQQLLDLLVRWRAAGASRLDRDLDGLIDAGPAAAIVDELYPRIADKVFESLLGADLTAQLTSLTGRTNGPASGFTGGRINYLDKDLRALTGTRFRSPLGTRFCGSGDLAACRASIWQAFEEAGAALAAARGSEDPAQWTSDATRERIRFAPGLLPTTIRYTNRPSGIQQVITFTGHRRIRR</sequence>
<dbReference type="EMBL" id="JACHNU010000005">
    <property type="protein sequence ID" value="MBB4663845.1"/>
    <property type="molecule type" value="Genomic_DNA"/>
</dbReference>
<reference evidence="5 6" key="1">
    <citation type="submission" date="2020-08" db="EMBL/GenBank/DDBJ databases">
        <title>Genomic Encyclopedia of Archaeal and Bacterial Type Strains, Phase II (KMG-II): from individual species to whole genera.</title>
        <authorList>
            <person name="Goeker M."/>
        </authorList>
    </citation>
    <scope>NUCLEOTIDE SEQUENCE [LARGE SCALE GENOMIC DNA]</scope>
    <source>
        <strain evidence="5 6">DSM 23288</strain>
    </source>
</reference>
<dbReference type="Gene3D" id="2.30.120.10">
    <property type="match status" value="1"/>
</dbReference>
<dbReference type="RefSeq" id="WP_183343569.1">
    <property type="nucleotide sequence ID" value="NZ_JACHNU010000005.1"/>
</dbReference>
<keyword evidence="6" id="KW-1185">Reference proteome</keyword>
<evidence type="ECO:0000256" key="2">
    <source>
        <dbReference type="ARBA" id="ARBA00022801"/>
    </source>
</evidence>
<dbReference type="InterPro" id="IPR043146">
    <property type="entry name" value="Penicillin_amidase_N_B-knob"/>
</dbReference>
<evidence type="ECO:0000256" key="3">
    <source>
        <dbReference type="ARBA" id="ARBA00023145"/>
    </source>
</evidence>
<dbReference type="InterPro" id="IPR023343">
    <property type="entry name" value="Penicillin_amidase_dom1"/>
</dbReference>
<dbReference type="InterPro" id="IPR029055">
    <property type="entry name" value="Ntn_hydrolases_N"/>
</dbReference>